<dbReference type="Proteomes" id="UP000190027">
    <property type="component" value="Unassembled WGS sequence"/>
</dbReference>
<dbReference type="GO" id="GO:0005975">
    <property type="term" value="P:carbohydrate metabolic process"/>
    <property type="evidence" value="ECO:0007669"/>
    <property type="project" value="InterPro"/>
</dbReference>
<keyword evidence="2" id="KW-1133">Transmembrane helix</keyword>
<keyword evidence="2" id="KW-0472">Membrane</keyword>
<dbReference type="STRING" id="1121449.SAMN02745704_01160"/>
<organism evidence="3 4">
    <name type="scientific">Paucidesulfovibrio gracilis DSM 16080</name>
    <dbReference type="NCBI Taxonomy" id="1121449"/>
    <lineage>
        <taxon>Bacteria</taxon>
        <taxon>Pseudomonadati</taxon>
        <taxon>Thermodesulfobacteriota</taxon>
        <taxon>Desulfovibrionia</taxon>
        <taxon>Desulfovibrionales</taxon>
        <taxon>Desulfovibrionaceae</taxon>
        <taxon>Paucidesulfovibrio</taxon>
    </lineage>
</organism>
<evidence type="ECO:0000313" key="4">
    <source>
        <dbReference type="Proteomes" id="UP000190027"/>
    </source>
</evidence>
<dbReference type="CDD" id="cd10936">
    <property type="entry name" value="CE4_DAC2"/>
    <property type="match status" value="1"/>
</dbReference>
<accession>A0A1T4WNY2</accession>
<gene>
    <name evidence="3" type="ORF">SAMN02745704_01160</name>
</gene>
<name>A0A1T4WNY2_9BACT</name>
<dbReference type="Pfam" id="PF04748">
    <property type="entry name" value="Polysacc_deac_2"/>
    <property type="match status" value="1"/>
</dbReference>
<reference evidence="3 4" key="1">
    <citation type="submission" date="2017-02" db="EMBL/GenBank/DDBJ databases">
        <authorList>
            <person name="Peterson S.W."/>
        </authorList>
    </citation>
    <scope>NUCLEOTIDE SEQUENCE [LARGE SCALE GENOMIC DNA]</scope>
    <source>
        <strain evidence="3 4">DSM 16080</strain>
    </source>
</reference>
<evidence type="ECO:0008006" key="5">
    <source>
        <dbReference type="Google" id="ProtNLM"/>
    </source>
</evidence>
<feature type="transmembrane region" description="Helical" evidence="2">
    <location>
        <begin position="33"/>
        <end position="57"/>
    </location>
</feature>
<dbReference type="EMBL" id="FUYC01000003">
    <property type="protein sequence ID" value="SKA78588.1"/>
    <property type="molecule type" value="Genomic_DNA"/>
</dbReference>
<dbReference type="InterPro" id="IPR006837">
    <property type="entry name" value="Divergent_DAC"/>
</dbReference>
<evidence type="ECO:0000313" key="3">
    <source>
        <dbReference type="EMBL" id="SKA78588.1"/>
    </source>
</evidence>
<dbReference type="PANTHER" id="PTHR30105">
    <property type="entry name" value="UNCHARACTERIZED YIBQ-RELATED"/>
    <property type="match status" value="1"/>
</dbReference>
<protein>
    <recommendedName>
        <fullName evidence="5">Divergent polysaccharide deacetylase</fullName>
    </recommendedName>
</protein>
<dbReference type="Gene3D" id="3.20.20.370">
    <property type="entry name" value="Glycoside hydrolase/deacetylase"/>
    <property type="match status" value="1"/>
</dbReference>
<feature type="region of interest" description="Disordered" evidence="1">
    <location>
        <begin position="1"/>
        <end position="24"/>
    </location>
</feature>
<proteinExistence type="predicted"/>
<dbReference type="InterPro" id="IPR011330">
    <property type="entry name" value="Glyco_hydro/deAcase_b/a-brl"/>
</dbReference>
<dbReference type="AlphaFoldDB" id="A0A1T4WNY2"/>
<feature type="compositionally biased region" description="Basic and acidic residues" evidence="1">
    <location>
        <begin position="1"/>
        <end position="15"/>
    </location>
</feature>
<dbReference type="PANTHER" id="PTHR30105:SF2">
    <property type="entry name" value="DIVERGENT POLYSACCHARIDE DEACETYLASE SUPERFAMILY"/>
    <property type="match status" value="1"/>
</dbReference>
<dbReference type="SUPFAM" id="SSF88713">
    <property type="entry name" value="Glycoside hydrolase/deacetylase"/>
    <property type="match status" value="1"/>
</dbReference>
<keyword evidence="4" id="KW-1185">Reference proteome</keyword>
<evidence type="ECO:0000256" key="2">
    <source>
        <dbReference type="SAM" id="Phobius"/>
    </source>
</evidence>
<evidence type="ECO:0000256" key="1">
    <source>
        <dbReference type="SAM" id="MobiDB-lite"/>
    </source>
</evidence>
<keyword evidence="2" id="KW-0812">Transmembrane</keyword>
<sequence length="413" mass="45610">MSHDPDKKIPLRGEDSNQDSSPRRMRWKSLATGLLRPAPLITLGLALIFLLLLQSVWNESPDAAVHSARQGIVRTPVISQGTEIYQPGSMEHYVQIADSALLEVLRVAGAPTSDIEFEDVQFLCCNGDPYTRQVLHLPEAVSATQLKTSLEAVLPNDTFSVSLESHGAVVIRIAGVETHRFVGAPPPYQPTVRGPKVVIVIDDMGENMRIARALAALPAPVTFAVWPASSHAAEVRALARQHDLDILVHLPMEPIGYPGDNPGKNALFTSMTRESLDKTIRWNLDQVPEAVGVNNHMGSRFTSDLSGMRCLMEQLKSRRLFFLDSRTTSRSAGYRAAQEKNLPFYGRDVFLDNSLAIQDILLQLKKTERLAQRQGVAIAIGHPHDQTVRALQDWLQHRDPGVSVVRLTSLSPQ</sequence>